<name>A0AAV4ULX4_CAEEX</name>
<evidence type="ECO:0000313" key="2">
    <source>
        <dbReference type="Proteomes" id="UP001054945"/>
    </source>
</evidence>
<gene>
    <name evidence="1" type="ORF">CEXT_150071</name>
</gene>
<evidence type="ECO:0000313" key="1">
    <source>
        <dbReference type="EMBL" id="GIY58737.1"/>
    </source>
</evidence>
<organism evidence="1 2">
    <name type="scientific">Caerostris extrusa</name>
    <name type="common">Bark spider</name>
    <name type="synonym">Caerostris bankana</name>
    <dbReference type="NCBI Taxonomy" id="172846"/>
    <lineage>
        <taxon>Eukaryota</taxon>
        <taxon>Metazoa</taxon>
        <taxon>Ecdysozoa</taxon>
        <taxon>Arthropoda</taxon>
        <taxon>Chelicerata</taxon>
        <taxon>Arachnida</taxon>
        <taxon>Araneae</taxon>
        <taxon>Araneomorphae</taxon>
        <taxon>Entelegynae</taxon>
        <taxon>Araneoidea</taxon>
        <taxon>Araneidae</taxon>
        <taxon>Caerostris</taxon>
    </lineage>
</organism>
<accession>A0AAV4ULX4</accession>
<dbReference type="EMBL" id="BPLR01013096">
    <property type="protein sequence ID" value="GIY58737.1"/>
    <property type="molecule type" value="Genomic_DNA"/>
</dbReference>
<keyword evidence="2" id="KW-1185">Reference proteome</keyword>
<reference evidence="1 2" key="1">
    <citation type="submission" date="2021-06" db="EMBL/GenBank/DDBJ databases">
        <title>Caerostris extrusa draft genome.</title>
        <authorList>
            <person name="Kono N."/>
            <person name="Arakawa K."/>
        </authorList>
    </citation>
    <scope>NUCLEOTIDE SEQUENCE [LARGE SCALE GENOMIC DNA]</scope>
</reference>
<protein>
    <submittedName>
        <fullName evidence="1">Uncharacterized protein</fullName>
    </submittedName>
</protein>
<dbReference type="AlphaFoldDB" id="A0AAV4ULX4"/>
<proteinExistence type="predicted"/>
<sequence length="93" mass="10592">MVRGRSDNASHPDDPVTTPVAIPACAKMSKKRSVTSPHVTSWSLKARTVRKTVDTGSYIFSFFFQSQWELVIALVRWKTMICYAKIHIHLWGN</sequence>
<comment type="caution">
    <text evidence="1">The sequence shown here is derived from an EMBL/GenBank/DDBJ whole genome shotgun (WGS) entry which is preliminary data.</text>
</comment>
<dbReference type="Proteomes" id="UP001054945">
    <property type="component" value="Unassembled WGS sequence"/>
</dbReference>